<keyword evidence="2" id="KW-1185">Reference proteome</keyword>
<reference evidence="1" key="1">
    <citation type="journal article" date="2020" name="Ecol. Evol.">
        <title>Genome structure and content of the rice root-knot nematode (Meloidogyne graminicola).</title>
        <authorList>
            <person name="Phan N.T."/>
            <person name="Danchin E.G.J."/>
            <person name="Klopp C."/>
            <person name="Perfus-Barbeoch L."/>
            <person name="Kozlowski D.K."/>
            <person name="Koutsovoulos G.D."/>
            <person name="Lopez-Roques C."/>
            <person name="Bouchez O."/>
            <person name="Zahm M."/>
            <person name="Besnard G."/>
            <person name="Bellafiore S."/>
        </authorList>
    </citation>
    <scope>NUCLEOTIDE SEQUENCE</scope>
    <source>
        <strain evidence="1">VN-18</strain>
    </source>
</reference>
<evidence type="ECO:0000313" key="2">
    <source>
        <dbReference type="Proteomes" id="UP000605970"/>
    </source>
</evidence>
<comment type="caution">
    <text evidence="1">The sequence shown here is derived from an EMBL/GenBank/DDBJ whole genome shotgun (WGS) entry which is preliminary data.</text>
</comment>
<name>A0A8S9ZKQ6_9BILA</name>
<accession>A0A8S9ZKQ6</accession>
<dbReference type="AlphaFoldDB" id="A0A8S9ZKQ6"/>
<proteinExistence type="predicted"/>
<protein>
    <submittedName>
        <fullName evidence="1">Uncharacterized protein</fullName>
    </submittedName>
</protein>
<evidence type="ECO:0000313" key="1">
    <source>
        <dbReference type="EMBL" id="KAF7633962.1"/>
    </source>
</evidence>
<feature type="non-terminal residue" evidence="1">
    <location>
        <position position="1"/>
    </location>
</feature>
<sequence>MIKIFTTKKSTFLLRLLTAFFENVFICLTCLDPKGGYFTHFLHPTSFDCVLPLGFYHHLDPIQQCFLIDKYANLLKPSSEILKNNLFDRKLFFNSKEKENVLFSFCKLGVV</sequence>
<dbReference type="EMBL" id="JABEBT010000067">
    <property type="protein sequence ID" value="KAF7633962.1"/>
    <property type="molecule type" value="Genomic_DNA"/>
</dbReference>
<organism evidence="1 2">
    <name type="scientific">Meloidogyne graminicola</name>
    <dbReference type="NCBI Taxonomy" id="189291"/>
    <lineage>
        <taxon>Eukaryota</taxon>
        <taxon>Metazoa</taxon>
        <taxon>Ecdysozoa</taxon>
        <taxon>Nematoda</taxon>
        <taxon>Chromadorea</taxon>
        <taxon>Rhabditida</taxon>
        <taxon>Tylenchina</taxon>
        <taxon>Tylenchomorpha</taxon>
        <taxon>Tylenchoidea</taxon>
        <taxon>Meloidogynidae</taxon>
        <taxon>Meloidogyninae</taxon>
        <taxon>Meloidogyne</taxon>
    </lineage>
</organism>
<dbReference type="Proteomes" id="UP000605970">
    <property type="component" value="Unassembled WGS sequence"/>
</dbReference>
<gene>
    <name evidence="1" type="ORF">Mgra_00006700</name>
</gene>